<dbReference type="Pfam" id="PF24681">
    <property type="entry name" value="Kelch_KLHDC2_KLHL20_DRC7"/>
    <property type="match status" value="1"/>
</dbReference>
<protein>
    <submittedName>
        <fullName evidence="4">KLH13-like protein</fullName>
    </submittedName>
</protein>
<keyword evidence="1" id="KW-0880">Kelch repeat</keyword>
<evidence type="ECO:0000256" key="1">
    <source>
        <dbReference type="ARBA" id="ARBA00022441"/>
    </source>
</evidence>
<dbReference type="Pfam" id="PF07707">
    <property type="entry name" value="BACK"/>
    <property type="match status" value="1"/>
</dbReference>
<dbReference type="SMART" id="SM00225">
    <property type="entry name" value="BTB"/>
    <property type="match status" value="1"/>
</dbReference>
<dbReference type="Gene3D" id="3.30.710.10">
    <property type="entry name" value="Potassium Channel Kv1.1, Chain A"/>
    <property type="match status" value="1"/>
</dbReference>
<dbReference type="InterPro" id="IPR017096">
    <property type="entry name" value="BTB-kelch_protein"/>
</dbReference>
<gene>
    <name evidence="4" type="ORF">MAR_024974</name>
</gene>
<dbReference type="PANTHER" id="PTHR45632:SF3">
    <property type="entry name" value="KELCH-LIKE PROTEIN 32"/>
    <property type="match status" value="1"/>
</dbReference>
<proteinExistence type="predicted"/>
<dbReference type="InterPro" id="IPR000210">
    <property type="entry name" value="BTB/POZ_dom"/>
</dbReference>
<accession>A0ABY7DUT5</accession>
<dbReference type="Proteomes" id="UP001164746">
    <property type="component" value="Chromosome 3"/>
</dbReference>
<dbReference type="PROSITE" id="PS50097">
    <property type="entry name" value="BTB"/>
    <property type="match status" value="1"/>
</dbReference>
<dbReference type="InterPro" id="IPR011333">
    <property type="entry name" value="SKP1/BTB/POZ_sf"/>
</dbReference>
<reference evidence="4" key="1">
    <citation type="submission" date="2022-11" db="EMBL/GenBank/DDBJ databases">
        <title>Centuries of genome instability and evolution in soft-shell clam transmissible cancer (bioRxiv).</title>
        <authorList>
            <person name="Hart S.F.M."/>
            <person name="Yonemitsu M.A."/>
            <person name="Giersch R.M."/>
            <person name="Beal B.F."/>
            <person name="Arriagada G."/>
            <person name="Davis B.W."/>
            <person name="Ostrander E.A."/>
            <person name="Goff S.P."/>
            <person name="Metzger M.J."/>
        </authorList>
    </citation>
    <scope>NUCLEOTIDE SEQUENCE</scope>
    <source>
        <strain evidence="4">MELC-2E11</strain>
        <tissue evidence="4">Siphon/mantle</tissue>
    </source>
</reference>
<name>A0ABY7DUT5_MYAAR</name>
<organism evidence="4 5">
    <name type="scientific">Mya arenaria</name>
    <name type="common">Soft-shell clam</name>
    <dbReference type="NCBI Taxonomy" id="6604"/>
    <lineage>
        <taxon>Eukaryota</taxon>
        <taxon>Metazoa</taxon>
        <taxon>Spiralia</taxon>
        <taxon>Lophotrochozoa</taxon>
        <taxon>Mollusca</taxon>
        <taxon>Bivalvia</taxon>
        <taxon>Autobranchia</taxon>
        <taxon>Heteroconchia</taxon>
        <taxon>Euheterodonta</taxon>
        <taxon>Imparidentia</taxon>
        <taxon>Neoheterodontei</taxon>
        <taxon>Myida</taxon>
        <taxon>Myoidea</taxon>
        <taxon>Myidae</taxon>
        <taxon>Mya</taxon>
    </lineage>
</organism>
<dbReference type="Gene3D" id="2.120.10.80">
    <property type="entry name" value="Kelch-type beta propeller"/>
    <property type="match status" value="1"/>
</dbReference>
<dbReference type="PIRSF" id="PIRSF037037">
    <property type="entry name" value="Kelch-like_protein_gigaxonin"/>
    <property type="match status" value="1"/>
</dbReference>
<dbReference type="SUPFAM" id="SSF117281">
    <property type="entry name" value="Kelch motif"/>
    <property type="match status" value="1"/>
</dbReference>
<keyword evidence="5" id="KW-1185">Reference proteome</keyword>
<sequence>MPRPTPNKKYSTEDFSHIILNQIHEFFTEEQFCDFKIKVHKLVLASVSDYFKAMLSHDMMETRQDCTELKGVSLKGFRPILSYIYQGVLNISLDNAHDVIAGVTFLQIRPAIDLCIKFVKENMTFENAEELLKIGEMFSIPDLRGYYRNYLLRNFLKFVESETFLKIDAESLSNYLSDDALVTTSESILFHHCMRWYNYDPVNREPVAHKVFECIRMCSDGWPLIHYADMQDLFKKNEKCQDVLKFNENYLHNATKRYYLSNCNRTRTRSVRKTIVQIGGVMEADENYDSFQDMLASPSADLCGWNMNHFFHPDLKAWFPLGIVGHWISRLSHQKFVEVNGEGVMVGGYEYHVEGDLVNKIAIADVRMFTAQGNFQFWDMPSLQHPRARHAAVYLNGYIYALGGKDDKQVLRSVERLDCDKETWSYTRPLPYKLYDHAAVVCGGKIYVTGGLQYTVIDPKKTTWCYDPAIDNWKKKADLISARAGHGMASLNDRLYVCGGYNGHRELGNPDGQLRCLVSMEMYNMQANQWTKLAIMKQGICFFEMTAMDNKIIVLGGLDSSGRLTQYMHEYSPTRDKWCVFGEMPRPLKNASCGAVVIKLTDTGCMEDEMDDIKDLYYNIFEEHELASMTEEQKRERERCIRVMENFSPGDYLLDEDSYDEDYPPL</sequence>
<dbReference type="InterPro" id="IPR011705">
    <property type="entry name" value="BACK"/>
</dbReference>
<dbReference type="SUPFAM" id="SSF54695">
    <property type="entry name" value="POZ domain"/>
    <property type="match status" value="1"/>
</dbReference>
<dbReference type="PANTHER" id="PTHR45632">
    <property type="entry name" value="LD33804P"/>
    <property type="match status" value="1"/>
</dbReference>
<dbReference type="SMART" id="SM00875">
    <property type="entry name" value="BACK"/>
    <property type="match status" value="1"/>
</dbReference>
<dbReference type="SMART" id="SM00612">
    <property type="entry name" value="Kelch"/>
    <property type="match status" value="4"/>
</dbReference>
<evidence type="ECO:0000256" key="2">
    <source>
        <dbReference type="ARBA" id="ARBA00022737"/>
    </source>
</evidence>
<feature type="domain" description="BTB" evidence="3">
    <location>
        <begin position="37"/>
        <end position="93"/>
    </location>
</feature>
<dbReference type="Pfam" id="PF00651">
    <property type="entry name" value="BTB"/>
    <property type="match status" value="1"/>
</dbReference>
<dbReference type="EMBL" id="CP111014">
    <property type="protein sequence ID" value="WAR00602.1"/>
    <property type="molecule type" value="Genomic_DNA"/>
</dbReference>
<keyword evidence="2" id="KW-0677">Repeat</keyword>
<dbReference type="Gene3D" id="1.25.40.420">
    <property type="match status" value="1"/>
</dbReference>
<evidence type="ECO:0000313" key="5">
    <source>
        <dbReference type="Proteomes" id="UP001164746"/>
    </source>
</evidence>
<dbReference type="InterPro" id="IPR015915">
    <property type="entry name" value="Kelch-typ_b-propeller"/>
</dbReference>
<dbReference type="InterPro" id="IPR006652">
    <property type="entry name" value="Kelch_1"/>
</dbReference>
<evidence type="ECO:0000313" key="4">
    <source>
        <dbReference type="EMBL" id="WAR00602.1"/>
    </source>
</evidence>
<evidence type="ECO:0000259" key="3">
    <source>
        <dbReference type="PROSITE" id="PS50097"/>
    </source>
</evidence>